<dbReference type="EMBL" id="JBHULT010000009">
    <property type="protein sequence ID" value="MFD2518254.1"/>
    <property type="molecule type" value="Genomic_DNA"/>
</dbReference>
<evidence type="ECO:0000313" key="1">
    <source>
        <dbReference type="EMBL" id="MFD2518254.1"/>
    </source>
</evidence>
<dbReference type="Proteomes" id="UP001597468">
    <property type="component" value="Unassembled WGS sequence"/>
</dbReference>
<name>A0ABW5IZM7_9FLAO</name>
<evidence type="ECO:0000313" key="2">
    <source>
        <dbReference type="Proteomes" id="UP001597468"/>
    </source>
</evidence>
<accession>A0ABW5IZM7</accession>
<keyword evidence="1" id="KW-0255">Endonuclease</keyword>
<proteinExistence type="predicted"/>
<protein>
    <submittedName>
        <fullName evidence="1">HNH endonuclease</fullName>
    </submittedName>
</protein>
<keyword evidence="2" id="KW-1185">Reference proteome</keyword>
<dbReference type="RefSeq" id="WP_380752026.1">
    <property type="nucleotide sequence ID" value="NZ_JBHULT010000009.1"/>
</dbReference>
<organism evidence="1 2">
    <name type="scientific">Salinimicrobium flavum</name>
    <dbReference type="NCBI Taxonomy" id="1737065"/>
    <lineage>
        <taxon>Bacteria</taxon>
        <taxon>Pseudomonadati</taxon>
        <taxon>Bacteroidota</taxon>
        <taxon>Flavobacteriia</taxon>
        <taxon>Flavobacteriales</taxon>
        <taxon>Flavobacteriaceae</taxon>
        <taxon>Salinimicrobium</taxon>
    </lineage>
</organism>
<dbReference type="GO" id="GO:0004519">
    <property type="term" value="F:endonuclease activity"/>
    <property type="evidence" value="ECO:0007669"/>
    <property type="project" value="UniProtKB-KW"/>
</dbReference>
<reference evidence="2" key="1">
    <citation type="journal article" date="2019" name="Int. J. Syst. Evol. Microbiol.">
        <title>The Global Catalogue of Microorganisms (GCM) 10K type strain sequencing project: providing services to taxonomists for standard genome sequencing and annotation.</title>
        <authorList>
            <consortium name="The Broad Institute Genomics Platform"/>
            <consortium name="The Broad Institute Genome Sequencing Center for Infectious Disease"/>
            <person name="Wu L."/>
            <person name="Ma J."/>
        </authorList>
    </citation>
    <scope>NUCLEOTIDE SEQUENCE [LARGE SCALE GENOMIC DNA]</scope>
    <source>
        <strain evidence="2">KCTC 42585</strain>
    </source>
</reference>
<keyword evidence="1" id="KW-0540">Nuclease</keyword>
<comment type="caution">
    <text evidence="1">The sequence shown here is derived from an EMBL/GenBank/DDBJ whole genome shotgun (WGS) entry which is preliminary data.</text>
</comment>
<keyword evidence="1" id="KW-0378">Hydrolase</keyword>
<sequence length="350" mass="41666">MRQLYKFRNSDLDDFHGYIVFFFESIYFQSLTNYNDWNNYFIHSELKPFVKATRKLKPLLEKIHEEFLKVNQSEKKLVFDSARNSLDIQGICHSEIPLAHKKDLSNDLGNAIHALFHYIYYQLPQTKIFTDKYGKLINHYEEIKRLNNDIKSCPFCGLHPIKPLESKTRQTYDHYLPLSHYPFVGFNTQNLVPTCKPCNEDYKKDKEVLHSDTNRQNRRKLIFPYGNYAFSPKIKIDVLDYDPDTLKINRCLVNIGTEENICLDEMRTWCEIYEVDTRYRNIIVNDSDSWFDEFLEFHTQQQIDQPILTKEDNFQTFMNSIKIQESTSNVILKRPYFNSMSTLTNAFSNN</sequence>
<gene>
    <name evidence="1" type="ORF">ACFSTG_10150</name>
</gene>
<dbReference type="Gene3D" id="1.10.30.50">
    <property type="match status" value="1"/>
</dbReference>